<sequence length="241" mass="27493">MSRRRRRRTESGSTGNWLTTYSDMVTLLLCFFVLLFAFSEVDAQKFRSILSSFRGGTGVFDGGTSLELLDFETAEQDEMKRELEELKELLEEYAGENGLGPEITLSIEERGLVIRFMDKVLFDSGKADLKPESIQILDSIGDILNSEEFKEKLIKVEGHTDTDPIIYSSKFPTNWELSAIRATNVLRYLVEEKGIDGNRISSSGYSYHRPIAPNDTPENKQKNRRVDIVILKSIYEDMEPK</sequence>
<dbReference type="Pfam" id="PF13677">
    <property type="entry name" value="MotB_plug"/>
    <property type="match status" value="1"/>
</dbReference>
<evidence type="ECO:0000256" key="8">
    <source>
        <dbReference type="SAM" id="Coils"/>
    </source>
</evidence>
<evidence type="ECO:0000313" key="10">
    <source>
        <dbReference type="EMBL" id="SDX04086.1"/>
    </source>
</evidence>
<organism evidence="10 11">
    <name type="scientific">Tepidimicrobium xylanilyticum</name>
    <dbReference type="NCBI Taxonomy" id="1123352"/>
    <lineage>
        <taxon>Bacteria</taxon>
        <taxon>Bacillati</taxon>
        <taxon>Bacillota</taxon>
        <taxon>Tissierellia</taxon>
        <taxon>Tissierellales</taxon>
        <taxon>Tepidimicrobiaceae</taxon>
        <taxon>Tepidimicrobium</taxon>
    </lineage>
</organism>
<keyword evidence="11" id="KW-1185">Reference proteome</keyword>
<keyword evidence="8" id="KW-0175">Coiled coil</keyword>
<feature type="coiled-coil region" evidence="8">
    <location>
        <begin position="69"/>
        <end position="99"/>
    </location>
</feature>
<dbReference type="RefSeq" id="WP_093752587.1">
    <property type="nucleotide sequence ID" value="NZ_FNNG01000006.1"/>
</dbReference>
<dbReference type="Gene3D" id="3.30.1330.60">
    <property type="entry name" value="OmpA-like domain"/>
    <property type="match status" value="1"/>
</dbReference>
<dbReference type="Pfam" id="PF00691">
    <property type="entry name" value="OmpA"/>
    <property type="match status" value="1"/>
</dbReference>
<keyword evidence="4" id="KW-0812">Transmembrane</keyword>
<accession>A0A1H2YFZ7</accession>
<keyword evidence="3" id="KW-1003">Cell membrane</keyword>
<dbReference type="PANTHER" id="PTHR30329">
    <property type="entry name" value="STATOR ELEMENT OF FLAGELLAR MOTOR COMPLEX"/>
    <property type="match status" value="1"/>
</dbReference>
<dbReference type="InterPro" id="IPR050330">
    <property type="entry name" value="Bact_OuterMem_StrucFunc"/>
</dbReference>
<feature type="domain" description="OmpA-like" evidence="9">
    <location>
        <begin position="109"/>
        <end position="234"/>
    </location>
</feature>
<dbReference type="EMBL" id="FNNG01000006">
    <property type="protein sequence ID" value="SDX04086.1"/>
    <property type="molecule type" value="Genomic_DNA"/>
</dbReference>
<name>A0A1H2YFZ7_9FIRM</name>
<comment type="subcellular location">
    <subcellularLocation>
        <location evidence="1">Cell membrane</location>
        <topology evidence="1">Single-pass membrane protein</topology>
    </subcellularLocation>
</comment>
<dbReference type="CDD" id="cd07185">
    <property type="entry name" value="OmpA_C-like"/>
    <property type="match status" value="1"/>
</dbReference>
<evidence type="ECO:0000256" key="5">
    <source>
        <dbReference type="ARBA" id="ARBA00022989"/>
    </source>
</evidence>
<evidence type="ECO:0000256" key="1">
    <source>
        <dbReference type="ARBA" id="ARBA00004162"/>
    </source>
</evidence>
<dbReference type="OrthoDB" id="9815217at2"/>
<dbReference type="PROSITE" id="PS51123">
    <property type="entry name" value="OMPA_2"/>
    <property type="match status" value="1"/>
</dbReference>
<protein>
    <submittedName>
        <fullName evidence="10">Chemotaxis protein MotB</fullName>
    </submittedName>
</protein>
<evidence type="ECO:0000259" key="9">
    <source>
        <dbReference type="PROSITE" id="PS51123"/>
    </source>
</evidence>
<comment type="similarity">
    <text evidence="2">Belongs to the MotB family.</text>
</comment>
<dbReference type="PANTHER" id="PTHR30329:SF21">
    <property type="entry name" value="LIPOPROTEIN YIAD-RELATED"/>
    <property type="match status" value="1"/>
</dbReference>
<dbReference type="GO" id="GO:0005886">
    <property type="term" value="C:plasma membrane"/>
    <property type="evidence" value="ECO:0007669"/>
    <property type="project" value="UniProtKB-SubCell"/>
</dbReference>
<dbReference type="SUPFAM" id="SSF103088">
    <property type="entry name" value="OmpA-like"/>
    <property type="match status" value="1"/>
</dbReference>
<dbReference type="InterPro" id="IPR025713">
    <property type="entry name" value="MotB-like_N_dom"/>
</dbReference>
<evidence type="ECO:0000256" key="7">
    <source>
        <dbReference type="PROSITE-ProRule" id="PRU00473"/>
    </source>
</evidence>
<reference evidence="10 11" key="1">
    <citation type="submission" date="2016-10" db="EMBL/GenBank/DDBJ databases">
        <authorList>
            <person name="de Groot N.N."/>
        </authorList>
    </citation>
    <scope>NUCLEOTIDE SEQUENCE [LARGE SCALE GENOMIC DNA]</scope>
    <source>
        <strain evidence="10 11">DSM 23310</strain>
    </source>
</reference>
<gene>
    <name evidence="10" type="ORF">SAMN05660923_01613</name>
</gene>
<proteinExistence type="inferred from homology"/>
<dbReference type="AlphaFoldDB" id="A0A1H2YFZ7"/>
<keyword evidence="6 7" id="KW-0472">Membrane</keyword>
<evidence type="ECO:0000256" key="6">
    <source>
        <dbReference type="ARBA" id="ARBA00023136"/>
    </source>
</evidence>
<dbReference type="InterPro" id="IPR006665">
    <property type="entry name" value="OmpA-like"/>
</dbReference>
<evidence type="ECO:0000313" key="11">
    <source>
        <dbReference type="Proteomes" id="UP000198828"/>
    </source>
</evidence>
<dbReference type="InterPro" id="IPR036737">
    <property type="entry name" value="OmpA-like_sf"/>
</dbReference>
<dbReference type="Proteomes" id="UP000198828">
    <property type="component" value="Unassembled WGS sequence"/>
</dbReference>
<evidence type="ECO:0000256" key="2">
    <source>
        <dbReference type="ARBA" id="ARBA00008914"/>
    </source>
</evidence>
<keyword evidence="5" id="KW-1133">Transmembrane helix</keyword>
<evidence type="ECO:0000256" key="4">
    <source>
        <dbReference type="ARBA" id="ARBA00022692"/>
    </source>
</evidence>
<evidence type="ECO:0000256" key="3">
    <source>
        <dbReference type="ARBA" id="ARBA00022475"/>
    </source>
</evidence>